<evidence type="ECO:0000313" key="1">
    <source>
        <dbReference type="EMBL" id="TGO07361.1"/>
    </source>
</evidence>
<protein>
    <submittedName>
        <fullName evidence="1">Uncharacterized protein</fullName>
    </submittedName>
</protein>
<organism evidence="1 2">
    <name type="scientific">Botrytis tulipae</name>
    <dbReference type="NCBI Taxonomy" id="87230"/>
    <lineage>
        <taxon>Eukaryota</taxon>
        <taxon>Fungi</taxon>
        <taxon>Dikarya</taxon>
        <taxon>Ascomycota</taxon>
        <taxon>Pezizomycotina</taxon>
        <taxon>Leotiomycetes</taxon>
        <taxon>Helotiales</taxon>
        <taxon>Sclerotiniaceae</taxon>
        <taxon>Botrytis</taxon>
    </lineage>
</organism>
<comment type="caution">
    <text evidence="1">The sequence shown here is derived from an EMBL/GenBank/DDBJ whole genome shotgun (WGS) entry which is preliminary data.</text>
</comment>
<dbReference type="Proteomes" id="UP000297777">
    <property type="component" value="Unassembled WGS sequence"/>
</dbReference>
<gene>
    <name evidence="1" type="ORF">BTUL_0287g00020</name>
</gene>
<accession>A0A4Z1EDC1</accession>
<sequence>MASPAYKRAKYDERVDSISILQAECRARGGIAVSLYYTIGKEKRKRVTADLKSSTTCYSSNPKRRLRGMRERVAREALAHIYKEPLLPSTVPLYLSSPATDQFSRVYGPVYLGIPHGGPLAALQPVSGWPFILGKRKREGEEEDPVYMAGTNLRHPIMTSDDTYELTDAENSNIKASLQPNLDPIQ</sequence>
<reference evidence="1 2" key="1">
    <citation type="submission" date="2017-12" db="EMBL/GenBank/DDBJ databases">
        <title>Comparative genomics of Botrytis spp.</title>
        <authorList>
            <person name="Valero-Jimenez C.A."/>
            <person name="Tapia P."/>
            <person name="Veloso J."/>
            <person name="Silva-Moreno E."/>
            <person name="Staats M."/>
            <person name="Valdes J.H."/>
            <person name="Van Kan J.A.L."/>
        </authorList>
    </citation>
    <scope>NUCLEOTIDE SEQUENCE [LARGE SCALE GENOMIC DNA]</scope>
    <source>
        <strain evidence="1 2">Bt9001</strain>
    </source>
</reference>
<dbReference type="AlphaFoldDB" id="A0A4Z1EDC1"/>
<proteinExistence type="predicted"/>
<dbReference type="EMBL" id="PQXH01000285">
    <property type="protein sequence ID" value="TGO07361.1"/>
    <property type="molecule type" value="Genomic_DNA"/>
</dbReference>
<dbReference type="OrthoDB" id="10316569at2759"/>
<keyword evidence="2" id="KW-1185">Reference proteome</keyword>
<evidence type="ECO:0000313" key="2">
    <source>
        <dbReference type="Proteomes" id="UP000297777"/>
    </source>
</evidence>
<name>A0A4Z1EDC1_9HELO</name>